<evidence type="ECO:0000313" key="4">
    <source>
        <dbReference type="EMBL" id="GLZ80237.1"/>
    </source>
</evidence>
<dbReference type="InterPro" id="IPR050832">
    <property type="entry name" value="Bact_Acetyltransf"/>
</dbReference>
<dbReference type="SUPFAM" id="SSF55729">
    <property type="entry name" value="Acyl-CoA N-acyltransferases (Nat)"/>
    <property type="match status" value="2"/>
</dbReference>
<dbReference type="GO" id="GO:0016747">
    <property type="term" value="F:acyltransferase activity, transferring groups other than amino-acyl groups"/>
    <property type="evidence" value="ECO:0007669"/>
    <property type="project" value="InterPro"/>
</dbReference>
<feature type="domain" description="N-acetyltransferase" evidence="3">
    <location>
        <begin position="154"/>
        <end position="289"/>
    </location>
</feature>
<gene>
    <name evidence="4" type="ORF">Afil01_50440</name>
</gene>
<dbReference type="Gene3D" id="3.40.630.30">
    <property type="match status" value="1"/>
</dbReference>
<dbReference type="PROSITE" id="PS51186">
    <property type="entry name" value="GNAT"/>
    <property type="match status" value="2"/>
</dbReference>
<dbReference type="PANTHER" id="PTHR43877:SF1">
    <property type="entry name" value="ACETYLTRANSFERASE"/>
    <property type="match status" value="1"/>
</dbReference>
<proteinExistence type="predicted"/>
<evidence type="ECO:0000256" key="1">
    <source>
        <dbReference type="ARBA" id="ARBA00022679"/>
    </source>
</evidence>
<sequence>MRVTPLADPARTEWSHRLAWLADEDGVPVGSAFLRYSAHTDDAHRAELELTVHPAHRRAGIGTTLLDAVLDTARADGVRVLRVVTGDEAPGPDFLAARGFRRVLALTFGRLDLRTADLAPVRALAEQAHPGYRLVDWAGTVPGELAETYAASRRAMDDMPMDDADHTPEVWDVARLHAVAKIVADRGEHLHTVAALAADGSIAGFSELVTGADGDGDAQHYGTAVLPAHRGHGLGAWMKAASVVRAAAHFPKLEGLLTDTAESNTAMRAINDRFGYAPTHRLLYFERSV</sequence>
<dbReference type="PANTHER" id="PTHR43877">
    <property type="entry name" value="AMINOALKYLPHOSPHONATE N-ACETYLTRANSFERASE-RELATED-RELATED"/>
    <property type="match status" value="1"/>
</dbReference>
<dbReference type="AlphaFoldDB" id="A0A9W6SQX7"/>
<keyword evidence="2" id="KW-0012">Acyltransferase</keyword>
<dbReference type="Proteomes" id="UP001165079">
    <property type="component" value="Unassembled WGS sequence"/>
</dbReference>
<dbReference type="InterPro" id="IPR000182">
    <property type="entry name" value="GNAT_dom"/>
</dbReference>
<evidence type="ECO:0000256" key="2">
    <source>
        <dbReference type="ARBA" id="ARBA00023315"/>
    </source>
</evidence>
<dbReference type="CDD" id="cd04301">
    <property type="entry name" value="NAT_SF"/>
    <property type="match status" value="1"/>
</dbReference>
<feature type="domain" description="N-acetyltransferase" evidence="3">
    <location>
        <begin position="1"/>
        <end position="120"/>
    </location>
</feature>
<accession>A0A9W6SQX7</accession>
<dbReference type="Pfam" id="PF00583">
    <property type="entry name" value="Acetyltransf_1"/>
    <property type="match status" value="2"/>
</dbReference>
<keyword evidence="1" id="KW-0808">Transferase</keyword>
<organism evidence="4 5">
    <name type="scientific">Actinorhabdospora filicis</name>
    <dbReference type="NCBI Taxonomy" id="1785913"/>
    <lineage>
        <taxon>Bacteria</taxon>
        <taxon>Bacillati</taxon>
        <taxon>Actinomycetota</taxon>
        <taxon>Actinomycetes</taxon>
        <taxon>Micromonosporales</taxon>
        <taxon>Micromonosporaceae</taxon>
        <taxon>Actinorhabdospora</taxon>
    </lineage>
</organism>
<protein>
    <submittedName>
        <fullName evidence="4">N-acetyltransferase</fullName>
    </submittedName>
</protein>
<comment type="caution">
    <text evidence="4">The sequence shown here is derived from an EMBL/GenBank/DDBJ whole genome shotgun (WGS) entry which is preliminary data.</text>
</comment>
<name>A0A9W6SQX7_9ACTN</name>
<dbReference type="RefSeq" id="WP_285665361.1">
    <property type="nucleotide sequence ID" value="NZ_BSTX01000003.1"/>
</dbReference>
<reference evidence="4" key="1">
    <citation type="submission" date="2023-03" db="EMBL/GenBank/DDBJ databases">
        <title>Actinorhabdospora filicis NBRC 111898.</title>
        <authorList>
            <person name="Ichikawa N."/>
            <person name="Sato H."/>
            <person name="Tonouchi N."/>
        </authorList>
    </citation>
    <scope>NUCLEOTIDE SEQUENCE</scope>
    <source>
        <strain evidence="4">NBRC 111898</strain>
    </source>
</reference>
<dbReference type="InterPro" id="IPR016181">
    <property type="entry name" value="Acyl_CoA_acyltransferase"/>
</dbReference>
<dbReference type="EMBL" id="BSTX01000003">
    <property type="protein sequence ID" value="GLZ80237.1"/>
    <property type="molecule type" value="Genomic_DNA"/>
</dbReference>
<keyword evidence="5" id="KW-1185">Reference proteome</keyword>
<evidence type="ECO:0000259" key="3">
    <source>
        <dbReference type="PROSITE" id="PS51186"/>
    </source>
</evidence>
<evidence type="ECO:0000313" key="5">
    <source>
        <dbReference type="Proteomes" id="UP001165079"/>
    </source>
</evidence>